<feature type="repeat" description="ANK" evidence="7">
    <location>
        <begin position="215"/>
        <end position="247"/>
    </location>
</feature>
<evidence type="ECO:0000313" key="10">
    <source>
        <dbReference type="Proteomes" id="UP000261600"/>
    </source>
</evidence>
<dbReference type="RefSeq" id="XP_020472678.1">
    <property type="nucleotide sequence ID" value="XM_020617022.1"/>
</dbReference>
<dbReference type="PANTHER" id="PTHR46680:SF1">
    <property type="entry name" value="NF-KAPPA-B INHIBITOR ALPHA"/>
    <property type="match status" value="1"/>
</dbReference>
<proteinExistence type="inferred from homology"/>
<dbReference type="SMART" id="SM00248">
    <property type="entry name" value="ANK"/>
    <property type="match status" value="5"/>
</dbReference>
<evidence type="ECO:0000256" key="1">
    <source>
        <dbReference type="ARBA" id="ARBA00022737"/>
    </source>
</evidence>
<evidence type="ECO:0000256" key="8">
    <source>
        <dbReference type="SAM" id="MobiDB-lite"/>
    </source>
</evidence>
<dbReference type="GO" id="GO:0071356">
    <property type="term" value="P:cellular response to tumor necrosis factor"/>
    <property type="evidence" value="ECO:0007669"/>
    <property type="project" value="TreeGrafter"/>
</dbReference>
<evidence type="ECO:0000313" key="9">
    <source>
        <dbReference type="Ensembl" id="ENSMALP00000025356.1"/>
    </source>
</evidence>
<dbReference type="OrthoDB" id="20727at2759"/>
<evidence type="ECO:0000256" key="4">
    <source>
        <dbReference type="ARBA" id="ARBA00041123"/>
    </source>
</evidence>
<dbReference type="GeneID" id="109969835"/>
<dbReference type="Ensembl" id="ENSMALT00000025829.1">
    <property type="protein sequence ID" value="ENSMALP00000025356.1"/>
    <property type="gene ID" value="ENSMALG00000017647.1"/>
</dbReference>
<dbReference type="Pfam" id="PF00023">
    <property type="entry name" value="Ank"/>
    <property type="match status" value="1"/>
</dbReference>
<keyword evidence="10" id="KW-1185">Reference proteome</keyword>
<keyword evidence="2 7" id="KW-0040">ANK repeat</keyword>
<evidence type="ECO:0000256" key="5">
    <source>
        <dbReference type="ARBA" id="ARBA00041987"/>
    </source>
</evidence>
<evidence type="ECO:0000256" key="6">
    <source>
        <dbReference type="ARBA" id="ARBA00045368"/>
    </source>
</evidence>
<accession>A0A3Q3R2P7</accession>
<evidence type="ECO:0000256" key="7">
    <source>
        <dbReference type="PROSITE-ProRule" id="PRU00023"/>
    </source>
</evidence>
<organism evidence="9 10">
    <name type="scientific">Monopterus albus</name>
    <name type="common">Swamp eel</name>
    <dbReference type="NCBI Taxonomy" id="43700"/>
    <lineage>
        <taxon>Eukaryota</taxon>
        <taxon>Metazoa</taxon>
        <taxon>Chordata</taxon>
        <taxon>Craniata</taxon>
        <taxon>Vertebrata</taxon>
        <taxon>Euteleostomi</taxon>
        <taxon>Actinopterygii</taxon>
        <taxon>Neopterygii</taxon>
        <taxon>Teleostei</taxon>
        <taxon>Neoteleostei</taxon>
        <taxon>Acanthomorphata</taxon>
        <taxon>Anabantaria</taxon>
        <taxon>Synbranchiformes</taxon>
        <taxon>Synbranchidae</taxon>
        <taxon>Monopterus</taxon>
    </lineage>
</organism>
<reference evidence="9" key="1">
    <citation type="submission" date="2025-08" db="UniProtKB">
        <authorList>
            <consortium name="Ensembl"/>
        </authorList>
    </citation>
    <scope>IDENTIFICATION</scope>
</reference>
<dbReference type="PRINTS" id="PR01415">
    <property type="entry name" value="ANKYRIN"/>
</dbReference>
<feature type="region of interest" description="Disordered" evidence="8">
    <location>
        <begin position="276"/>
        <end position="307"/>
    </location>
</feature>
<feature type="repeat" description="ANK" evidence="7">
    <location>
        <begin position="181"/>
        <end position="213"/>
    </location>
</feature>
<sequence>MAVHGVPNHNQMDYNVDNMDPKHGKLLPCQDDRLDSGLGSLKEDELVNDFDELTLGSQAHTHEYETWRTAVTEDGDTLLHLAIIHEATEHALQMIKLSHSHPFLNIQNHQRQTALHLAVITEQLQLVEKLLKAGCDPRLADNSGNTALHIACKKGSLACFALITQNCQRHLTSILSFPNYSGHNCLHLASINGYISLVESLVQLGADINAQEQCSGRTALHLAVDLQNPALVRCLLELGADVNSLNYGGFTAYHLTYGRQNEQIRCQLYEKTAQELRELPDSESDESDMEDLDLSEDELYDDITFGK</sequence>
<feature type="compositionally biased region" description="Acidic residues" evidence="8">
    <location>
        <begin position="281"/>
        <end position="301"/>
    </location>
</feature>
<dbReference type="KEGG" id="malb:109969835"/>
<dbReference type="InterPro" id="IPR051070">
    <property type="entry name" value="NF-kappa-B_inhibitor"/>
</dbReference>
<feature type="repeat" description="ANK" evidence="7">
    <location>
        <begin position="110"/>
        <end position="142"/>
    </location>
</feature>
<dbReference type="STRING" id="43700.ENSMALP00000025356"/>
<reference evidence="9" key="2">
    <citation type="submission" date="2025-09" db="UniProtKB">
        <authorList>
            <consortium name="Ensembl"/>
        </authorList>
    </citation>
    <scope>IDENTIFICATION</scope>
</reference>
<dbReference type="PANTHER" id="PTHR46680">
    <property type="entry name" value="NF-KAPPA-B INHIBITOR ALPHA"/>
    <property type="match status" value="1"/>
</dbReference>
<dbReference type="PROSITE" id="PS50297">
    <property type="entry name" value="ANK_REP_REGION"/>
    <property type="match status" value="3"/>
</dbReference>
<protein>
    <recommendedName>
        <fullName evidence="4">NF-kappa-B inhibitor alpha</fullName>
    </recommendedName>
    <alternativeName>
        <fullName evidence="5">I-kappa-B-alpha</fullName>
    </alternativeName>
</protein>
<dbReference type="InterPro" id="IPR036770">
    <property type="entry name" value="Ankyrin_rpt-contain_sf"/>
</dbReference>
<keyword evidence="1" id="KW-0677">Repeat</keyword>
<dbReference type="AlphaFoldDB" id="A0A3Q3R2P7"/>
<comment type="function">
    <text evidence="6">Inhibits the activity of dimeric NF-kappa-B/REL complexes by trapping REL (RELA/p65 and NFKB1/p50) dimers in the cytoplasm by masking their nuclear localization signals. On cellular stimulation by immune and pro-inflammatory responses, becomes phosphorylated promoting ubiquitination and degradation, enabling the dimeric RELA to translocate to the nucleus and activate transcription.</text>
</comment>
<dbReference type="GO" id="GO:0051059">
    <property type="term" value="F:NF-kappaB binding"/>
    <property type="evidence" value="ECO:0007669"/>
    <property type="project" value="TreeGrafter"/>
</dbReference>
<dbReference type="PROSITE" id="PS50088">
    <property type="entry name" value="ANK_REPEAT"/>
    <property type="match status" value="3"/>
</dbReference>
<dbReference type="Pfam" id="PF12796">
    <property type="entry name" value="Ank_2"/>
    <property type="match status" value="1"/>
</dbReference>
<dbReference type="SUPFAM" id="SSF48403">
    <property type="entry name" value="Ankyrin repeat"/>
    <property type="match status" value="1"/>
</dbReference>
<dbReference type="InterPro" id="IPR002110">
    <property type="entry name" value="Ankyrin_rpt"/>
</dbReference>
<dbReference type="Gene3D" id="1.25.40.20">
    <property type="entry name" value="Ankyrin repeat-containing domain"/>
    <property type="match status" value="1"/>
</dbReference>
<dbReference type="GO" id="GO:0005829">
    <property type="term" value="C:cytosol"/>
    <property type="evidence" value="ECO:0007669"/>
    <property type="project" value="TreeGrafter"/>
</dbReference>
<evidence type="ECO:0000256" key="2">
    <source>
        <dbReference type="ARBA" id="ARBA00023043"/>
    </source>
</evidence>
<dbReference type="Proteomes" id="UP000261600">
    <property type="component" value="Unplaced"/>
</dbReference>
<dbReference type="GO" id="GO:0034142">
    <property type="term" value="P:toll-like receptor 4 signaling pathway"/>
    <property type="evidence" value="ECO:0007669"/>
    <property type="project" value="TreeGrafter"/>
</dbReference>
<name>A0A3Q3R2P7_MONAL</name>
<comment type="similarity">
    <text evidence="3">Belongs to the NF-kappa-B inhibitor family.</text>
</comment>
<evidence type="ECO:0000256" key="3">
    <source>
        <dbReference type="ARBA" id="ARBA00038439"/>
    </source>
</evidence>